<proteinExistence type="predicted"/>
<protein>
    <submittedName>
        <fullName evidence="3">Uncharacterized protein YpmB</fullName>
    </submittedName>
</protein>
<dbReference type="InterPro" id="IPR046350">
    <property type="entry name" value="Cystatin_sf"/>
</dbReference>
<dbReference type="AlphaFoldDB" id="A0A1K2HDT2"/>
<dbReference type="EMBL" id="FPKS01000007">
    <property type="protein sequence ID" value="SFZ74950.1"/>
    <property type="molecule type" value="Genomic_DNA"/>
</dbReference>
<accession>A0A1K2HDT2</accession>
<gene>
    <name evidence="2" type="ORF">RR45_GL002047</name>
    <name evidence="3" type="ORF">SAMN02746068_01416</name>
</gene>
<reference evidence="2 5" key="1">
    <citation type="submission" date="2014-12" db="EMBL/GenBank/DDBJ databases">
        <title>Draft genome sequences of 10 type strains of Lactococcus.</title>
        <authorList>
            <person name="Sun Z."/>
            <person name="Zhong Z."/>
            <person name="Liu W."/>
            <person name="Zhang W."/>
            <person name="Zhang H."/>
        </authorList>
    </citation>
    <scope>NUCLEOTIDE SEQUENCE [LARGE SCALE GENOMIC DNA]</scope>
    <source>
        <strain evidence="2 5">DSM 22330</strain>
    </source>
</reference>
<dbReference type="Proteomes" id="UP000185655">
    <property type="component" value="Unassembled WGS sequence"/>
</dbReference>
<keyword evidence="1" id="KW-0472">Membrane</keyword>
<dbReference type="STRING" id="1122154.SAMN02746068_01416"/>
<name>A0A1K2HDT2_9LACT</name>
<reference evidence="3 4" key="2">
    <citation type="submission" date="2016-11" db="EMBL/GenBank/DDBJ databases">
        <authorList>
            <person name="Jaros S."/>
            <person name="Januszkiewicz K."/>
            <person name="Wedrychowicz H."/>
        </authorList>
    </citation>
    <scope>NUCLEOTIDE SEQUENCE [LARGE SCALE GENOMIC DNA]</scope>
    <source>
        <strain evidence="3 4">DSM 22330</strain>
    </source>
</reference>
<dbReference type="Proteomes" id="UP000218979">
    <property type="component" value="Unassembled WGS sequence"/>
</dbReference>
<evidence type="ECO:0000313" key="2">
    <source>
        <dbReference type="EMBL" id="PCS03631.1"/>
    </source>
</evidence>
<evidence type="ECO:0000313" key="5">
    <source>
        <dbReference type="Proteomes" id="UP000218979"/>
    </source>
</evidence>
<keyword evidence="5" id="KW-1185">Reference proteome</keyword>
<dbReference type="SUPFAM" id="SSF54403">
    <property type="entry name" value="Cystatin/monellin"/>
    <property type="match status" value="1"/>
</dbReference>
<dbReference type="Gene3D" id="3.10.450.40">
    <property type="match status" value="1"/>
</dbReference>
<feature type="transmembrane region" description="Helical" evidence="1">
    <location>
        <begin position="12"/>
        <end position="32"/>
    </location>
</feature>
<organism evidence="3 4">
    <name type="scientific">Pseudolactococcus chungangensis CAU 28 = DSM 22330</name>
    <dbReference type="NCBI Taxonomy" id="1122154"/>
    <lineage>
        <taxon>Bacteria</taxon>
        <taxon>Bacillati</taxon>
        <taxon>Bacillota</taxon>
        <taxon>Bacilli</taxon>
        <taxon>Lactobacillales</taxon>
        <taxon>Streptococcaceae</taxon>
        <taxon>Pseudolactococcus</taxon>
    </lineage>
</organism>
<evidence type="ECO:0000313" key="3">
    <source>
        <dbReference type="EMBL" id="SFZ74950.1"/>
    </source>
</evidence>
<keyword evidence="1" id="KW-1133">Transmembrane helix</keyword>
<keyword evidence="1" id="KW-0812">Transmembrane</keyword>
<evidence type="ECO:0000256" key="1">
    <source>
        <dbReference type="SAM" id="Phobius"/>
    </source>
</evidence>
<evidence type="ECO:0000313" key="4">
    <source>
        <dbReference type="Proteomes" id="UP000185655"/>
    </source>
</evidence>
<sequence>MRKKRMTKISQIWIGVLLIILSLLIGTIFFYMQAMSPYSRAKSDAISLVKAKTPVKEVTNFEVTTTTTTTYSLIGQDSKGEALGILLPAKGGEIKVVKLADNKSDLTEKTAALTLYDGQVVWQTKDMVLYAFDTGEKIKG</sequence>
<dbReference type="EMBL" id="JXJT01000008">
    <property type="protein sequence ID" value="PCS03631.1"/>
    <property type="molecule type" value="Genomic_DNA"/>
</dbReference>